<dbReference type="AlphaFoldDB" id="A0AAD4P4E6"/>
<dbReference type="Proteomes" id="UP001190926">
    <property type="component" value="Unassembled WGS sequence"/>
</dbReference>
<dbReference type="GO" id="GO:0005634">
    <property type="term" value="C:nucleus"/>
    <property type="evidence" value="ECO:0007669"/>
    <property type="project" value="UniProtKB-SubCell"/>
</dbReference>
<evidence type="ECO:0000256" key="6">
    <source>
        <dbReference type="ARBA" id="ARBA00022833"/>
    </source>
</evidence>
<feature type="region of interest" description="Disordered" evidence="10">
    <location>
        <begin position="405"/>
        <end position="492"/>
    </location>
</feature>
<evidence type="ECO:0000256" key="3">
    <source>
        <dbReference type="ARBA" id="ARBA00022737"/>
    </source>
</evidence>
<dbReference type="InterPro" id="IPR036420">
    <property type="entry name" value="BRCT_dom_sf"/>
</dbReference>
<comment type="caution">
    <text evidence="14">The sequence shown here is derived from an EMBL/GenBank/DDBJ whole genome shotgun (WGS) entry which is preliminary data.</text>
</comment>
<dbReference type="PROSITE" id="PS50172">
    <property type="entry name" value="BRCT"/>
    <property type="match status" value="2"/>
</dbReference>
<gene>
    <name evidence="14" type="ORF">C2S53_017629</name>
</gene>
<feature type="region of interest" description="Disordered" evidence="10">
    <location>
        <begin position="301"/>
        <end position="343"/>
    </location>
</feature>
<dbReference type="PROSITE" id="PS00518">
    <property type="entry name" value="ZF_RING_1"/>
    <property type="match status" value="1"/>
</dbReference>
<feature type="region of interest" description="Disordered" evidence="10">
    <location>
        <begin position="702"/>
        <end position="724"/>
    </location>
</feature>
<dbReference type="GO" id="GO:0008270">
    <property type="term" value="F:zinc ion binding"/>
    <property type="evidence" value="ECO:0007669"/>
    <property type="project" value="UniProtKB-KW"/>
</dbReference>
<dbReference type="PANTHER" id="PTHR13763">
    <property type="entry name" value="BREAST CANCER TYPE 1 SUSCEPTIBILITY PROTEIN BRCA1"/>
    <property type="match status" value="1"/>
</dbReference>
<dbReference type="SMART" id="SM00292">
    <property type="entry name" value="BRCT"/>
    <property type="match status" value="2"/>
</dbReference>
<dbReference type="EMBL" id="SDAM02000175">
    <property type="protein sequence ID" value="KAH6825657.1"/>
    <property type="molecule type" value="Genomic_DNA"/>
</dbReference>
<dbReference type="InterPro" id="IPR017907">
    <property type="entry name" value="Znf_RING_CS"/>
</dbReference>
<dbReference type="InterPro" id="IPR001841">
    <property type="entry name" value="Znf_RING"/>
</dbReference>
<dbReference type="GO" id="GO:0004842">
    <property type="term" value="F:ubiquitin-protein transferase activity"/>
    <property type="evidence" value="ECO:0007669"/>
    <property type="project" value="TreeGrafter"/>
</dbReference>
<feature type="compositionally biased region" description="Basic and acidic residues" evidence="10">
    <location>
        <begin position="157"/>
        <end position="178"/>
    </location>
</feature>
<evidence type="ECO:0000256" key="4">
    <source>
        <dbReference type="ARBA" id="ARBA00022763"/>
    </source>
</evidence>
<dbReference type="CDD" id="cd17734">
    <property type="entry name" value="BRCT_Bard1_rpt1"/>
    <property type="match status" value="1"/>
</dbReference>
<evidence type="ECO:0000256" key="7">
    <source>
        <dbReference type="ARBA" id="ARBA00023204"/>
    </source>
</evidence>
<name>A0AAD4P4E6_PERFH</name>
<accession>A0AAD4P4E6</accession>
<proteinExistence type="predicted"/>
<reference evidence="14 15" key="1">
    <citation type="journal article" date="2021" name="Nat. Commun.">
        <title>Incipient diploidization of the medicinal plant Perilla within 10,000 years.</title>
        <authorList>
            <person name="Zhang Y."/>
            <person name="Shen Q."/>
            <person name="Leng L."/>
            <person name="Zhang D."/>
            <person name="Chen S."/>
            <person name="Shi Y."/>
            <person name="Ning Z."/>
            <person name="Chen S."/>
        </authorList>
    </citation>
    <scope>NUCLEOTIDE SEQUENCE [LARGE SCALE GENOMIC DNA]</scope>
    <source>
        <strain evidence="15">cv. PC099</strain>
    </source>
</reference>
<keyword evidence="8" id="KW-0539">Nucleus</keyword>
<dbReference type="GO" id="GO:0045944">
    <property type="term" value="P:positive regulation of transcription by RNA polymerase II"/>
    <property type="evidence" value="ECO:0007669"/>
    <property type="project" value="TreeGrafter"/>
</dbReference>
<feature type="compositionally biased region" description="Basic and acidic residues" evidence="10">
    <location>
        <begin position="416"/>
        <end position="439"/>
    </location>
</feature>
<organism evidence="14 15">
    <name type="scientific">Perilla frutescens var. hirtella</name>
    <name type="common">Perilla citriodora</name>
    <name type="synonym">Perilla setoyensis</name>
    <dbReference type="NCBI Taxonomy" id="608512"/>
    <lineage>
        <taxon>Eukaryota</taxon>
        <taxon>Viridiplantae</taxon>
        <taxon>Streptophyta</taxon>
        <taxon>Embryophyta</taxon>
        <taxon>Tracheophyta</taxon>
        <taxon>Spermatophyta</taxon>
        <taxon>Magnoliopsida</taxon>
        <taxon>eudicotyledons</taxon>
        <taxon>Gunneridae</taxon>
        <taxon>Pentapetalae</taxon>
        <taxon>asterids</taxon>
        <taxon>lamiids</taxon>
        <taxon>Lamiales</taxon>
        <taxon>Lamiaceae</taxon>
        <taxon>Nepetoideae</taxon>
        <taxon>Elsholtzieae</taxon>
        <taxon>Perilla</taxon>
    </lineage>
</organism>
<keyword evidence="2" id="KW-0479">Metal-binding</keyword>
<dbReference type="FunFam" id="3.30.40.10:FF:000352">
    <property type="entry name" value="Breast cancer associated RING 1"/>
    <property type="match status" value="1"/>
</dbReference>
<feature type="domain" description="BRCT" evidence="12">
    <location>
        <begin position="860"/>
        <end position="954"/>
    </location>
</feature>
<evidence type="ECO:0000256" key="5">
    <source>
        <dbReference type="ARBA" id="ARBA00022771"/>
    </source>
</evidence>
<keyword evidence="5 9" id="KW-0863">Zinc-finger</keyword>
<feature type="domain" description="RING-type" evidence="11">
    <location>
        <begin position="16"/>
        <end position="54"/>
    </location>
</feature>
<keyword evidence="3" id="KW-0677">Repeat</keyword>
<dbReference type="SUPFAM" id="SSF57850">
    <property type="entry name" value="RING/U-box"/>
    <property type="match status" value="1"/>
</dbReference>
<dbReference type="InterPro" id="IPR013083">
    <property type="entry name" value="Znf_RING/FYVE/PHD"/>
</dbReference>
<evidence type="ECO:0000259" key="12">
    <source>
        <dbReference type="PROSITE" id="PS50172"/>
    </source>
</evidence>
<dbReference type="Pfam" id="PF13923">
    <property type="entry name" value="zf-C3HC4_2"/>
    <property type="match status" value="1"/>
</dbReference>
<dbReference type="PANTHER" id="PTHR13763:SF0">
    <property type="entry name" value="BREAST CANCER TYPE 1 SUSCEPTIBILITY PROTEIN"/>
    <property type="match status" value="1"/>
</dbReference>
<keyword evidence="4" id="KW-0227">DNA damage</keyword>
<comment type="subcellular location">
    <subcellularLocation>
        <location evidence="1">Nucleus</location>
    </subcellularLocation>
</comment>
<keyword evidence="6" id="KW-0862">Zinc</keyword>
<evidence type="ECO:0000256" key="10">
    <source>
        <dbReference type="SAM" id="MobiDB-lite"/>
    </source>
</evidence>
<sequence>MADASHLERMGRELKCPICLSLFNSAVSLTCNHVFCNSCIEKSMKATSSCPVCKVPYRRREIRPAPHMDNLVSVYRSMEVASGVSIFVTQTEVSTKPSGENNQTGVNVHDVQNNGQKEVETAGIGNQKRHQRRGSKGASVFPTKKRVQVSPYTTRGTEMEQEKLKDRTAEIDRNESKSGHALPNDMPSTCEKREPNFPPFFWLRDEEDLEKSTQQTDDNLVMYTPLEAPCFSDIKDSDDERGTCNTPNNADFIDSEMFDWTQRPCSPELCSSPPEIQIEHTAEENAVLKTVEAALTEIAGPKNRPSCTRVKGKRRTETSESKGGMRTSNKKVNANEPEKDKKAKVPCNVTAVHDELGSITYQDMEEVNKVTPLILKGKYRKGKKVVSDAGVQEKNVVEPLANKKETTCTQVSASEIHGKSNERCMESKKSGESNKDYKKPTQRPKSGSNEKTTKSETGKESLNTEQDNEGLISQSLTNLRPPRNDEGISDRCIKRNYVKNSRKSSTSVKKVRLSVEGMSKDSHDDLSVGANVKDATRDHTLKKIQDHRDQSGMKTPSKIDKSISSLNWHALLKCNTSPSTVHCAFCQTSEESEASGIMVHYINGKLVVDDARENAIHVHKNCAEWAPNVYFEDDNAVNLENELSRSRRIKCCCCGIKGAALGCYEKSCRKSFHIPCARLTPECRWDYENFVMLCPIHNSSQLPTDMPQSQSRKKRKSSAERKSCIHQDQLKTNEECKSNSPSQWKSQKKFKNLVFCCSALTSTEKEIVAEFESLSGVMILKNWDPTVTHVIASTDENGACRRTLKFLMGVLEGKWILSVQWIKACIEAGELVDEEQFEISVDIHGIRDGPKLGRLRLLNKQPKLLDGYTFYFMGDFTPSYRGYLHDLVIAAGGKVLNRKPVAGDQAMTFVIYSVELPEQANGSSVLDQRRARAEALATSAGALVASNSWIMNSIAGYRSQKVGE</sequence>
<feature type="compositionally biased region" description="Polar residues" evidence="10">
    <location>
        <begin position="460"/>
        <end position="478"/>
    </location>
</feature>
<dbReference type="Gene3D" id="3.30.40.10">
    <property type="entry name" value="Zinc/RING finger domain, C3HC4 (zinc finger)"/>
    <property type="match status" value="2"/>
</dbReference>
<evidence type="ECO:0000313" key="14">
    <source>
        <dbReference type="EMBL" id="KAH6825657.1"/>
    </source>
</evidence>
<dbReference type="SMART" id="SM00184">
    <property type="entry name" value="RING"/>
    <property type="match status" value="1"/>
</dbReference>
<evidence type="ECO:0000256" key="1">
    <source>
        <dbReference type="ARBA" id="ARBA00004123"/>
    </source>
</evidence>
<dbReference type="FunFam" id="3.40.50.10190:FF:000006">
    <property type="entry name" value="Breast cancer type 1 susceptibility protein homolog"/>
    <property type="match status" value="1"/>
</dbReference>
<dbReference type="PROSITE" id="PS51805">
    <property type="entry name" value="EPHD"/>
    <property type="match status" value="1"/>
</dbReference>
<evidence type="ECO:0000313" key="15">
    <source>
        <dbReference type="Proteomes" id="UP001190926"/>
    </source>
</evidence>
<dbReference type="PROSITE" id="PS50089">
    <property type="entry name" value="ZF_RING_2"/>
    <property type="match status" value="1"/>
</dbReference>
<protein>
    <submittedName>
        <fullName evidence="14">Uncharacterized protein</fullName>
    </submittedName>
</protein>
<dbReference type="InterPro" id="IPR031099">
    <property type="entry name" value="BRCA1-associated"/>
</dbReference>
<feature type="compositionally biased region" description="Basic and acidic residues" evidence="10">
    <location>
        <begin position="482"/>
        <end position="492"/>
    </location>
</feature>
<keyword evidence="15" id="KW-1185">Reference proteome</keyword>
<feature type="region of interest" description="Disordered" evidence="10">
    <location>
        <begin position="121"/>
        <end position="192"/>
    </location>
</feature>
<dbReference type="Pfam" id="PF13771">
    <property type="entry name" value="zf-HC5HC2H"/>
    <property type="match status" value="1"/>
</dbReference>
<evidence type="ECO:0000259" key="11">
    <source>
        <dbReference type="PROSITE" id="PS50089"/>
    </source>
</evidence>
<dbReference type="InterPro" id="IPR034732">
    <property type="entry name" value="EPHD"/>
</dbReference>
<evidence type="ECO:0000256" key="9">
    <source>
        <dbReference type="PROSITE-ProRule" id="PRU00175"/>
    </source>
</evidence>
<dbReference type="GO" id="GO:0000724">
    <property type="term" value="P:double-strand break repair via homologous recombination"/>
    <property type="evidence" value="ECO:0007669"/>
    <property type="project" value="TreeGrafter"/>
</dbReference>
<evidence type="ECO:0000256" key="8">
    <source>
        <dbReference type="ARBA" id="ARBA00023242"/>
    </source>
</evidence>
<dbReference type="Pfam" id="PF00533">
    <property type="entry name" value="BRCT"/>
    <property type="match status" value="1"/>
</dbReference>
<feature type="domain" description="PHD-type" evidence="13">
    <location>
        <begin position="580"/>
        <end position="698"/>
    </location>
</feature>
<feature type="domain" description="BRCT" evidence="12">
    <location>
        <begin position="745"/>
        <end position="839"/>
    </location>
</feature>
<dbReference type="SUPFAM" id="SSF52113">
    <property type="entry name" value="BRCT domain"/>
    <property type="match status" value="2"/>
</dbReference>
<keyword evidence="7" id="KW-0234">DNA repair</keyword>
<dbReference type="Gene3D" id="3.40.50.10190">
    <property type="entry name" value="BRCT domain"/>
    <property type="match status" value="2"/>
</dbReference>
<evidence type="ECO:0000256" key="2">
    <source>
        <dbReference type="ARBA" id="ARBA00022723"/>
    </source>
</evidence>
<dbReference type="InterPro" id="IPR001357">
    <property type="entry name" value="BRCT_dom"/>
</dbReference>
<evidence type="ECO:0000259" key="13">
    <source>
        <dbReference type="PROSITE" id="PS51805"/>
    </source>
</evidence>